<proteinExistence type="predicted"/>
<feature type="chain" id="PRO_5047347168" evidence="1">
    <location>
        <begin position="25"/>
        <end position="109"/>
    </location>
</feature>
<accession>A0ABX1CV71</accession>
<feature type="signal peptide" evidence="1">
    <location>
        <begin position="1"/>
        <end position="24"/>
    </location>
</feature>
<dbReference type="EMBL" id="JAAVJH010000020">
    <property type="protein sequence ID" value="NJR80523.1"/>
    <property type="molecule type" value="Genomic_DNA"/>
</dbReference>
<comment type="caution">
    <text evidence="2">The sequence shown here is derived from an EMBL/GenBank/DDBJ whole genome shotgun (WGS) entry which is preliminary data.</text>
</comment>
<sequence>MKARSISSLLLAGFAFAMPAAASAAPASPVLLAMASFAGETAGADAAHRAAEKTAHYRAHAHHKGKCKDCADCRECDDCDKVAKATPTNEERAGICDPTTHAKGAKAGA</sequence>
<protein>
    <submittedName>
        <fullName evidence="2">Uncharacterized protein</fullName>
    </submittedName>
</protein>
<dbReference type="Proteomes" id="UP000732399">
    <property type="component" value="Unassembled WGS sequence"/>
</dbReference>
<keyword evidence="3" id="KW-1185">Reference proteome</keyword>
<evidence type="ECO:0000256" key="1">
    <source>
        <dbReference type="SAM" id="SignalP"/>
    </source>
</evidence>
<name>A0ABX1CV71_9SPHN</name>
<dbReference type="RefSeq" id="WP_125962587.1">
    <property type="nucleotide sequence ID" value="NZ_JAAVJH010000020.1"/>
</dbReference>
<evidence type="ECO:0000313" key="3">
    <source>
        <dbReference type="Proteomes" id="UP000732399"/>
    </source>
</evidence>
<gene>
    <name evidence="2" type="ORF">HBH26_18255</name>
</gene>
<keyword evidence="1" id="KW-0732">Signal</keyword>
<organism evidence="2 3">
    <name type="scientific">Sphingomonas corticis</name>
    <dbReference type="NCBI Taxonomy" id="2722791"/>
    <lineage>
        <taxon>Bacteria</taxon>
        <taxon>Pseudomonadati</taxon>
        <taxon>Pseudomonadota</taxon>
        <taxon>Alphaproteobacteria</taxon>
        <taxon>Sphingomonadales</taxon>
        <taxon>Sphingomonadaceae</taxon>
        <taxon>Sphingomonas</taxon>
    </lineage>
</organism>
<evidence type="ECO:0000313" key="2">
    <source>
        <dbReference type="EMBL" id="NJR80523.1"/>
    </source>
</evidence>
<reference evidence="2 3" key="1">
    <citation type="submission" date="2020-03" db="EMBL/GenBank/DDBJ databases">
        <authorList>
            <person name="Wang L."/>
            <person name="He N."/>
            <person name="Li Y."/>
            <person name="Fang Y."/>
            <person name="Zhang F."/>
        </authorList>
    </citation>
    <scope>NUCLEOTIDE SEQUENCE [LARGE SCALE GENOMIC DNA]</scope>
    <source>
        <strain evidence="2 3">36D10-4-7</strain>
    </source>
</reference>